<name>A0A5M9K8H8_MONFR</name>
<dbReference type="EMBL" id="VICG01000001">
    <property type="protein sequence ID" value="KAA8576536.1"/>
    <property type="molecule type" value="Genomic_DNA"/>
</dbReference>
<reference evidence="2 3" key="1">
    <citation type="submission" date="2019-06" db="EMBL/GenBank/DDBJ databases">
        <title>Genome Sequence of the Brown Rot Fungal Pathogen Monilinia fructicola.</title>
        <authorList>
            <person name="De Miccolis Angelini R.M."/>
            <person name="Landi L."/>
            <person name="Abate D."/>
            <person name="Pollastro S."/>
            <person name="Romanazzi G."/>
            <person name="Faretra F."/>
        </authorList>
    </citation>
    <scope>NUCLEOTIDE SEQUENCE [LARGE SCALE GENOMIC DNA]</scope>
    <source>
        <strain evidence="2 3">Mfrc123</strain>
    </source>
</reference>
<evidence type="ECO:0000313" key="3">
    <source>
        <dbReference type="Proteomes" id="UP000322873"/>
    </source>
</evidence>
<dbReference type="VEuPathDB" id="FungiDB:MFRU_009g03620"/>
<dbReference type="AlphaFoldDB" id="A0A5M9K8H8"/>
<organism evidence="2 3">
    <name type="scientific">Monilinia fructicola</name>
    <name type="common">Brown rot fungus</name>
    <name type="synonym">Ciboria fructicola</name>
    <dbReference type="NCBI Taxonomy" id="38448"/>
    <lineage>
        <taxon>Eukaryota</taxon>
        <taxon>Fungi</taxon>
        <taxon>Dikarya</taxon>
        <taxon>Ascomycota</taxon>
        <taxon>Pezizomycotina</taxon>
        <taxon>Leotiomycetes</taxon>
        <taxon>Helotiales</taxon>
        <taxon>Sclerotiniaceae</taxon>
        <taxon>Monilinia</taxon>
    </lineage>
</organism>
<sequence length="89" mass="10178">MGEPCDESERAWNKLIHPNRGHGVRLYREEAARLDINKSILLPDNNFAVILTVHHNLHCLITTTPTGPKKTEQTIDITHYIVSNRFAHP</sequence>
<keyword evidence="3" id="KW-1185">Reference proteome</keyword>
<accession>A0A5M9K8H8</accession>
<comment type="similarity">
    <text evidence="1">Belongs to the ustYa family.</text>
</comment>
<evidence type="ECO:0000313" key="2">
    <source>
        <dbReference type="EMBL" id="KAA8576536.1"/>
    </source>
</evidence>
<dbReference type="Pfam" id="PF11807">
    <property type="entry name" value="UstYa"/>
    <property type="match status" value="1"/>
</dbReference>
<protein>
    <submittedName>
        <fullName evidence="2">Uncharacterized protein</fullName>
    </submittedName>
</protein>
<evidence type="ECO:0000256" key="1">
    <source>
        <dbReference type="ARBA" id="ARBA00035112"/>
    </source>
</evidence>
<dbReference type="InterPro" id="IPR021765">
    <property type="entry name" value="UstYa-like"/>
</dbReference>
<dbReference type="GO" id="GO:0043386">
    <property type="term" value="P:mycotoxin biosynthetic process"/>
    <property type="evidence" value="ECO:0007669"/>
    <property type="project" value="InterPro"/>
</dbReference>
<gene>
    <name evidence="2" type="ORF">EYC84_006644</name>
</gene>
<proteinExistence type="inferred from homology"/>
<dbReference type="Proteomes" id="UP000322873">
    <property type="component" value="Unassembled WGS sequence"/>
</dbReference>
<comment type="caution">
    <text evidence="2">The sequence shown here is derived from an EMBL/GenBank/DDBJ whole genome shotgun (WGS) entry which is preliminary data.</text>
</comment>